<evidence type="ECO:0000313" key="8">
    <source>
        <dbReference type="EMBL" id="EFC91710.1"/>
    </source>
</evidence>
<feature type="transmembrane region" description="Helical" evidence="6">
    <location>
        <begin position="12"/>
        <end position="30"/>
    </location>
</feature>
<comment type="subcellular location">
    <subcellularLocation>
        <location evidence="1">Endomembrane system</location>
        <topology evidence="1">Multi-pass membrane protein</topology>
    </subcellularLocation>
</comment>
<sequence>MKENDRSILAWCLYDVGNSAFATTIMAVIYPIYFQQVAASTLSPSSATAYWGYASSLGLLIGAFLAPFLGTFADIRSIRKKFVAIFTALGAISALAMGSVESGDWKTALLFLVLGSVGFSGSAICYDSLLPHIAPVERMDEISTKGYAMGYLGGGTLLALNLGTMSLFPGALGARLSFMSVGLWWIAFAVPLMIVVPEPQRAFPDGLKKMGTFASLAKTFREIREYRDAFVFLLAFWLYNDGIGTVIRMSAIFGAQVGLDRKSMVMALLATQFIGIPFSLLFGKIAKKIGSKKSLYGALSWYLLIAIGAYWMRTSLHFWMLAISVGMVQGGAQAISRSIYASMLPPERSAEFFGFYDISSKFAGIAGPAAFGIITQLTGSPRLAVLAIGSTFIIGLFLLSFVDVDRGRQKGIMRRSY</sequence>
<organism evidence="8 9">
    <name type="scientific">Dethiosulfovibrio peptidovorans DSM 11002</name>
    <dbReference type="NCBI Taxonomy" id="469381"/>
    <lineage>
        <taxon>Bacteria</taxon>
        <taxon>Thermotogati</taxon>
        <taxon>Synergistota</taxon>
        <taxon>Synergistia</taxon>
        <taxon>Synergistales</taxon>
        <taxon>Dethiosulfovibrionaceae</taxon>
        <taxon>Dethiosulfovibrio</taxon>
    </lineage>
</organism>
<feature type="transmembrane region" description="Helical" evidence="6">
    <location>
        <begin position="147"/>
        <end position="168"/>
    </location>
</feature>
<dbReference type="STRING" id="469381.Dpep_1686"/>
<comment type="caution">
    <text evidence="8">The sequence shown here is derived from an EMBL/GenBank/DDBJ whole genome shotgun (WGS) entry which is preliminary data.</text>
</comment>
<accession>D2Z8B3</accession>
<feature type="transmembrane region" description="Helical" evidence="6">
    <location>
        <begin position="352"/>
        <end position="377"/>
    </location>
</feature>
<proteinExistence type="predicted"/>
<dbReference type="Pfam" id="PF11700">
    <property type="entry name" value="ATG22"/>
    <property type="match status" value="1"/>
</dbReference>
<feature type="transmembrane region" description="Helical" evidence="6">
    <location>
        <begin position="50"/>
        <end position="70"/>
    </location>
</feature>
<dbReference type="GO" id="GO:0022857">
    <property type="term" value="F:transmembrane transporter activity"/>
    <property type="evidence" value="ECO:0007669"/>
    <property type="project" value="InterPro"/>
</dbReference>
<dbReference type="GO" id="GO:0012505">
    <property type="term" value="C:endomembrane system"/>
    <property type="evidence" value="ECO:0007669"/>
    <property type="project" value="UniProtKB-SubCell"/>
</dbReference>
<dbReference type="PaxDb" id="469381-Dpep_1686"/>
<keyword evidence="2" id="KW-0813">Transport</keyword>
<dbReference type="RefSeq" id="WP_005661272.1">
    <property type="nucleotide sequence ID" value="NZ_ABTR02000001.1"/>
</dbReference>
<evidence type="ECO:0000256" key="4">
    <source>
        <dbReference type="ARBA" id="ARBA00022989"/>
    </source>
</evidence>
<feature type="transmembrane region" description="Helical" evidence="6">
    <location>
        <begin position="265"/>
        <end position="283"/>
    </location>
</feature>
<name>D2Z8B3_9BACT</name>
<feature type="transmembrane region" description="Helical" evidence="6">
    <location>
        <begin position="318"/>
        <end position="340"/>
    </location>
</feature>
<evidence type="ECO:0000313" key="9">
    <source>
        <dbReference type="Proteomes" id="UP000006427"/>
    </source>
</evidence>
<evidence type="ECO:0000259" key="7">
    <source>
        <dbReference type="PROSITE" id="PS50850"/>
    </source>
</evidence>
<feature type="transmembrane region" description="Helical" evidence="6">
    <location>
        <begin position="383"/>
        <end position="404"/>
    </location>
</feature>
<feature type="transmembrane region" description="Helical" evidence="6">
    <location>
        <begin position="82"/>
        <end position="100"/>
    </location>
</feature>
<keyword evidence="3 6" id="KW-0812">Transmembrane</keyword>
<dbReference type="PANTHER" id="PTHR23519">
    <property type="entry name" value="AUTOPHAGY-RELATED PROTEIN 22"/>
    <property type="match status" value="1"/>
</dbReference>
<evidence type="ECO:0000256" key="3">
    <source>
        <dbReference type="ARBA" id="ARBA00022692"/>
    </source>
</evidence>
<dbReference type="eggNOG" id="COG2270">
    <property type="taxonomic scope" value="Bacteria"/>
</dbReference>
<feature type="transmembrane region" description="Helical" evidence="6">
    <location>
        <begin position="106"/>
        <end position="126"/>
    </location>
</feature>
<keyword evidence="9" id="KW-1185">Reference proteome</keyword>
<dbReference type="InterPro" id="IPR024671">
    <property type="entry name" value="Atg22-like"/>
</dbReference>
<dbReference type="Gene3D" id="1.20.1250.20">
    <property type="entry name" value="MFS general substrate transporter like domains"/>
    <property type="match status" value="1"/>
</dbReference>
<feature type="transmembrane region" description="Helical" evidence="6">
    <location>
        <begin position="230"/>
        <end position="253"/>
    </location>
</feature>
<feature type="transmembrane region" description="Helical" evidence="6">
    <location>
        <begin position="174"/>
        <end position="196"/>
    </location>
</feature>
<keyword evidence="4 6" id="KW-1133">Transmembrane helix</keyword>
<dbReference type="PROSITE" id="PS50850">
    <property type="entry name" value="MFS"/>
    <property type="match status" value="1"/>
</dbReference>
<protein>
    <submittedName>
        <fullName evidence="8">Major facilitator superfamily MFS_1</fullName>
    </submittedName>
</protein>
<dbReference type="OrthoDB" id="9768783at2"/>
<dbReference type="EMBL" id="ABTR02000001">
    <property type="protein sequence ID" value="EFC91710.1"/>
    <property type="molecule type" value="Genomic_DNA"/>
</dbReference>
<dbReference type="InterPro" id="IPR050495">
    <property type="entry name" value="ATG22/LtaA_families"/>
</dbReference>
<dbReference type="InterPro" id="IPR036259">
    <property type="entry name" value="MFS_trans_sf"/>
</dbReference>
<dbReference type="Proteomes" id="UP000006427">
    <property type="component" value="Unassembled WGS sequence"/>
</dbReference>
<dbReference type="AlphaFoldDB" id="D2Z8B3"/>
<dbReference type="InterPro" id="IPR020846">
    <property type="entry name" value="MFS_dom"/>
</dbReference>
<evidence type="ECO:0000256" key="1">
    <source>
        <dbReference type="ARBA" id="ARBA00004127"/>
    </source>
</evidence>
<evidence type="ECO:0000256" key="5">
    <source>
        <dbReference type="ARBA" id="ARBA00023136"/>
    </source>
</evidence>
<dbReference type="SUPFAM" id="SSF103473">
    <property type="entry name" value="MFS general substrate transporter"/>
    <property type="match status" value="1"/>
</dbReference>
<gene>
    <name evidence="8" type="ORF">Dpep_1686</name>
</gene>
<feature type="transmembrane region" description="Helical" evidence="6">
    <location>
        <begin position="295"/>
        <end position="312"/>
    </location>
</feature>
<feature type="domain" description="Major facilitator superfamily (MFS) profile" evidence="7">
    <location>
        <begin position="1"/>
        <end position="407"/>
    </location>
</feature>
<keyword evidence="5 6" id="KW-0472">Membrane</keyword>
<dbReference type="PANTHER" id="PTHR23519:SF1">
    <property type="entry name" value="AUTOPHAGY-RELATED PROTEIN 22"/>
    <property type="match status" value="1"/>
</dbReference>
<evidence type="ECO:0000256" key="6">
    <source>
        <dbReference type="SAM" id="Phobius"/>
    </source>
</evidence>
<evidence type="ECO:0000256" key="2">
    <source>
        <dbReference type="ARBA" id="ARBA00022448"/>
    </source>
</evidence>
<reference evidence="8 9" key="1">
    <citation type="journal article" date="2010" name="Stand. Genomic Sci.">
        <title>Permanent draft genome sequence of Dethiosulfovibrio peptidovorans type strain (SEBR 4207).</title>
        <authorList>
            <person name="Labutti K."/>
            <person name="Mayilraj S."/>
            <person name="Clum A."/>
            <person name="Lucas S."/>
            <person name="Glavina Del Rio T."/>
            <person name="Nolan M."/>
            <person name="Tice H."/>
            <person name="Cheng J.F."/>
            <person name="Pitluck S."/>
            <person name="Liolios K."/>
            <person name="Ivanova N."/>
            <person name="Mavromatis K."/>
            <person name="Mikhailova N."/>
            <person name="Pati A."/>
            <person name="Goodwin L."/>
            <person name="Chen A."/>
            <person name="Palaniappan K."/>
            <person name="Land M."/>
            <person name="Hauser L."/>
            <person name="Chang Y.J."/>
            <person name="Jeffries C.D."/>
            <person name="Rohde M."/>
            <person name="Spring S."/>
            <person name="Goker M."/>
            <person name="Woyke T."/>
            <person name="Bristow J."/>
            <person name="Eisen J.A."/>
            <person name="Markowitz V."/>
            <person name="Hugenholtz P."/>
            <person name="Kyrpides N.C."/>
            <person name="Klenk H.P."/>
            <person name="Lapidus A."/>
        </authorList>
    </citation>
    <scope>NUCLEOTIDE SEQUENCE [LARGE SCALE GENOMIC DNA]</scope>
    <source>
        <strain evidence="8 9">DSM 11002</strain>
    </source>
</reference>